<proteinExistence type="predicted"/>
<keyword evidence="3" id="KW-1185">Reference proteome</keyword>
<evidence type="ECO:0000313" key="2">
    <source>
        <dbReference type="EMBL" id="KAH3835429.1"/>
    </source>
</evidence>
<gene>
    <name evidence="2" type="ORF">DPMN_108775</name>
</gene>
<accession>A0A9D4K9J3</accession>
<feature type="region of interest" description="Disordered" evidence="1">
    <location>
        <begin position="59"/>
        <end position="84"/>
    </location>
</feature>
<evidence type="ECO:0000256" key="1">
    <source>
        <dbReference type="SAM" id="MobiDB-lite"/>
    </source>
</evidence>
<dbReference type="EMBL" id="JAIWYP010000004">
    <property type="protein sequence ID" value="KAH3835429.1"/>
    <property type="molecule type" value="Genomic_DNA"/>
</dbReference>
<evidence type="ECO:0000313" key="3">
    <source>
        <dbReference type="Proteomes" id="UP000828390"/>
    </source>
</evidence>
<reference evidence="2" key="2">
    <citation type="submission" date="2020-11" db="EMBL/GenBank/DDBJ databases">
        <authorList>
            <person name="McCartney M.A."/>
            <person name="Auch B."/>
            <person name="Kono T."/>
            <person name="Mallez S."/>
            <person name="Becker A."/>
            <person name="Gohl D.M."/>
            <person name="Silverstein K.A.T."/>
            <person name="Koren S."/>
            <person name="Bechman K.B."/>
            <person name="Herman A."/>
            <person name="Abrahante J.E."/>
            <person name="Garbe J."/>
        </authorList>
    </citation>
    <scope>NUCLEOTIDE SEQUENCE</scope>
    <source>
        <strain evidence="2">Duluth1</strain>
        <tissue evidence="2">Whole animal</tissue>
    </source>
</reference>
<sequence length="84" mass="9605">MTHNREINTQPGSLSHSQPDSKVQGNSKGKRTERIQSAGQSIDLVFAGKLLYTAQNGQKRQCRYAGEPPKKHLSLRPYWRRRTK</sequence>
<protein>
    <submittedName>
        <fullName evidence="2">Uncharacterized protein</fullName>
    </submittedName>
</protein>
<comment type="caution">
    <text evidence="2">The sequence shown here is derived from an EMBL/GenBank/DDBJ whole genome shotgun (WGS) entry which is preliminary data.</text>
</comment>
<feature type="compositionally biased region" description="Polar residues" evidence="1">
    <location>
        <begin position="7"/>
        <end position="27"/>
    </location>
</feature>
<feature type="region of interest" description="Disordered" evidence="1">
    <location>
        <begin position="1"/>
        <end position="36"/>
    </location>
</feature>
<reference evidence="2" key="1">
    <citation type="journal article" date="2019" name="bioRxiv">
        <title>The Genome of the Zebra Mussel, Dreissena polymorpha: A Resource for Invasive Species Research.</title>
        <authorList>
            <person name="McCartney M.A."/>
            <person name="Auch B."/>
            <person name="Kono T."/>
            <person name="Mallez S."/>
            <person name="Zhang Y."/>
            <person name="Obille A."/>
            <person name="Becker A."/>
            <person name="Abrahante J.E."/>
            <person name="Garbe J."/>
            <person name="Badalamenti J.P."/>
            <person name="Herman A."/>
            <person name="Mangelson H."/>
            <person name="Liachko I."/>
            <person name="Sullivan S."/>
            <person name="Sone E.D."/>
            <person name="Koren S."/>
            <person name="Silverstein K.A.T."/>
            <person name="Beckman K.B."/>
            <person name="Gohl D.M."/>
        </authorList>
    </citation>
    <scope>NUCLEOTIDE SEQUENCE</scope>
    <source>
        <strain evidence="2">Duluth1</strain>
        <tissue evidence="2">Whole animal</tissue>
    </source>
</reference>
<dbReference type="Proteomes" id="UP000828390">
    <property type="component" value="Unassembled WGS sequence"/>
</dbReference>
<name>A0A9D4K9J3_DREPO</name>
<dbReference type="AlphaFoldDB" id="A0A9D4K9J3"/>
<feature type="compositionally biased region" description="Basic residues" evidence="1">
    <location>
        <begin position="71"/>
        <end position="84"/>
    </location>
</feature>
<organism evidence="2 3">
    <name type="scientific">Dreissena polymorpha</name>
    <name type="common">Zebra mussel</name>
    <name type="synonym">Mytilus polymorpha</name>
    <dbReference type="NCBI Taxonomy" id="45954"/>
    <lineage>
        <taxon>Eukaryota</taxon>
        <taxon>Metazoa</taxon>
        <taxon>Spiralia</taxon>
        <taxon>Lophotrochozoa</taxon>
        <taxon>Mollusca</taxon>
        <taxon>Bivalvia</taxon>
        <taxon>Autobranchia</taxon>
        <taxon>Heteroconchia</taxon>
        <taxon>Euheterodonta</taxon>
        <taxon>Imparidentia</taxon>
        <taxon>Neoheterodontei</taxon>
        <taxon>Myida</taxon>
        <taxon>Dreissenoidea</taxon>
        <taxon>Dreissenidae</taxon>
        <taxon>Dreissena</taxon>
    </lineage>
</organism>